<organism evidence="1 2">
    <name type="scientific">Xanthomonas cassavae CFBP 4642</name>
    <dbReference type="NCBI Taxonomy" id="1219375"/>
    <lineage>
        <taxon>Bacteria</taxon>
        <taxon>Pseudomonadati</taxon>
        <taxon>Pseudomonadota</taxon>
        <taxon>Gammaproteobacteria</taxon>
        <taxon>Lysobacterales</taxon>
        <taxon>Lysobacteraceae</taxon>
        <taxon>Xanthomonas</taxon>
    </lineage>
</organism>
<comment type="caution">
    <text evidence="1">The sequence shown here is derived from an EMBL/GenBank/DDBJ whole genome shotgun (WGS) entry which is preliminary data.</text>
</comment>
<proteinExistence type="predicted"/>
<dbReference type="RefSeq" id="WP_160170401.1">
    <property type="nucleotide sequence ID" value="NZ_CAWLZN010000001.1"/>
</dbReference>
<accession>A0ABS8HCC5</accession>
<sequence length="53" mass="6006">MTRIAHMPIMRARPALSRTHRQGIAINTPIALFSRKPAQRITAQRGPCNQEQL</sequence>
<evidence type="ECO:0000313" key="1">
    <source>
        <dbReference type="EMBL" id="MCC4619818.1"/>
    </source>
</evidence>
<dbReference type="Proteomes" id="UP001199206">
    <property type="component" value="Unassembled WGS sequence"/>
</dbReference>
<protein>
    <submittedName>
        <fullName evidence="1">Uncharacterized protein</fullName>
    </submittedName>
</protein>
<reference evidence="1 2" key="1">
    <citation type="submission" date="2021-10" db="EMBL/GenBank/DDBJ databases">
        <title>Genome sequencing of Xanthomonas strains from NCPPB.</title>
        <authorList>
            <person name="Hussein R."/>
            <person name="Harrison J."/>
            <person name="Studholme D.J."/>
            <person name="Vicente J."/>
            <person name="Grant M."/>
        </authorList>
    </citation>
    <scope>NUCLEOTIDE SEQUENCE [LARGE SCALE GENOMIC DNA]</scope>
    <source>
        <strain evidence="1 2">NCPPB 101</strain>
    </source>
</reference>
<keyword evidence="2" id="KW-1185">Reference proteome</keyword>
<evidence type="ECO:0000313" key="2">
    <source>
        <dbReference type="Proteomes" id="UP001199206"/>
    </source>
</evidence>
<dbReference type="EMBL" id="JAJGQJ010000010">
    <property type="protein sequence ID" value="MCC4619818.1"/>
    <property type="molecule type" value="Genomic_DNA"/>
</dbReference>
<name>A0ABS8HCC5_9XANT</name>
<gene>
    <name evidence="1" type="ORF">LL965_06815</name>
</gene>